<dbReference type="InterPro" id="IPR015421">
    <property type="entry name" value="PyrdxlP-dep_Trfase_major"/>
</dbReference>
<evidence type="ECO:0000313" key="4">
    <source>
        <dbReference type="EMBL" id="MDQ0443989.1"/>
    </source>
</evidence>
<dbReference type="InterPro" id="IPR015422">
    <property type="entry name" value="PyrdxlP-dep_Trfase_small"/>
</dbReference>
<gene>
    <name evidence="4" type="ORF">QO016_003497</name>
</gene>
<dbReference type="PANTHER" id="PTHR43586">
    <property type="entry name" value="CYSTEINE DESULFURASE"/>
    <property type="match status" value="1"/>
</dbReference>
<dbReference type="InterPro" id="IPR015424">
    <property type="entry name" value="PyrdxlP-dep_Trfase"/>
</dbReference>
<dbReference type="Proteomes" id="UP001236369">
    <property type="component" value="Unassembled WGS sequence"/>
</dbReference>
<proteinExistence type="predicted"/>
<keyword evidence="4" id="KW-0456">Lyase</keyword>
<dbReference type="EMBL" id="JAUSVV010000009">
    <property type="protein sequence ID" value="MDQ0443989.1"/>
    <property type="molecule type" value="Genomic_DNA"/>
</dbReference>
<dbReference type="RefSeq" id="WP_238249301.1">
    <property type="nucleotide sequence ID" value="NZ_BPQX01000028.1"/>
</dbReference>
<dbReference type="InterPro" id="IPR000192">
    <property type="entry name" value="Aminotrans_V_dom"/>
</dbReference>
<dbReference type="GO" id="GO:0016829">
    <property type="term" value="F:lyase activity"/>
    <property type="evidence" value="ECO:0007669"/>
    <property type="project" value="UniProtKB-KW"/>
</dbReference>
<dbReference type="PANTHER" id="PTHR43586:SF15">
    <property type="entry name" value="BLR3095 PROTEIN"/>
    <property type="match status" value="1"/>
</dbReference>
<comment type="caution">
    <text evidence="4">The sequence shown here is derived from an EMBL/GenBank/DDBJ whole genome shotgun (WGS) entry which is preliminary data.</text>
</comment>
<feature type="region of interest" description="Disordered" evidence="2">
    <location>
        <begin position="238"/>
        <end position="257"/>
    </location>
</feature>
<dbReference type="SUPFAM" id="SSF53383">
    <property type="entry name" value="PLP-dependent transferases"/>
    <property type="match status" value="1"/>
</dbReference>
<accession>A0ABU0HNT7</accession>
<evidence type="ECO:0000313" key="5">
    <source>
        <dbReference type="Proteomes" id="UP001236369"/>
    </source>
</evidence>
<evidence type="ECO:0000256" key="2">
    <source>
        <dbReference type="SAM" id="MobiDB-lite"/>
    </source>
</evidence>
<evidence type="ECO:0000259" key="3">
    <source>
        <dbReference type="Pfam" id="PF00266"/>
    </source>
</evidence>
<feature type="domain" description="Aminotransferase class V" evidence="3">
    <location>
        <begin position="22"/>
        <end position="340"/>
    </location>
</feature>
<keyword evidence="1" id="KW-0663">Pyridoxal phosphate</keyword>
<dbReference type="Gene3D" id="3.90.1150.10">
    <property type="entry name" value="Aspartate Aminotransferase, domain 1"/>
    <property type="match status" value="1"/>
</dbReference>
<organism evidence="4 5">
    <name type="scientific">Methylobacterium persicinum</name>
    <dbReference type="NCBI Taxonomy" id="374426"/>
    <lineage>
        <taxon>Bacteria</taxon>
        <taxon>Pseudomonadati</taxon>
        <taxon>Pseudomonadota</taxon>
        <taxon>Alphaproteobacteria</taxon>
        <taxon>Hyphomicrobiales</taxon>
        <taxon>Methylobacteriaceae</taxon>
        <taxon>Methylobacterium</taxon>
    </lineage>
</organism>
<protein>
    <submittedName>
        <fullName evidence="4">Selenocysteine lyase/cysteine desulfurase</fullName>
    </submittedName>
</protein>
<dbReference type="Gene3D" id="3.40.640.10">
    <property type="entry name" value="Type I PLP-dependent aspartate aminotransferase-like (Major domain)"/>
    <property type="match status" value="1"/>
</dbReference>
<keyword evidence="5" id="KW-1185">Reference proteome</keyword>
<dbReference type="Pfam" id="PF00266">
    <property type="entry name" value="Aminotran_5"/>
    <property type="match status" value="1"/>
</dbReference>
<reference evidence="4 5" key="1">
    <citation type="submission" date="2023-07" db="EMBL/GenBank/DDBJ databases">
        <title>Genomic Encyclopedia of Type Strains, Phase IV (KMG-IV): sequencing the most valuable type-strain genomes for metagenomic binning, comparative biology and taxonomic classification.</title>
        <authorList>
            <person name="Goeker M."/>
        </authorList>
    </citation>
    <scope>NUCLEOTIDE SEQUENCE [LARGE SCALE GENOMIC DNA]</scope>
    <source>
        <strain evidence="4 5">DSM 19562</strain>
    </source>
</reference>
<name>A0ABU0HNT7_9HYPH</name>
<evidence type="ECO:0000256" key="1">
    <source>
        <dbReference type="ARBA" id="ARBA00022898"/>
    </source>
</evidence>
<sequence length="377" mass="40200">MIAASPLACQRRHFEIPEDVSYLDAAAWSPLPQVVREAGEAGIRAKSRPWAHPRSDFAHQTERARTAAAALIGATADDIAIVGSVSHAMATVALNLAPPPGGRILRVADEFPSLCFAFDRLAAQRELTVETVDRPGDGDWTAAILAAIARPGAPPLAVATLTPSHWTDGTAIDLDRIAPAVRAVGAVLVIDATQAVGAMPVDVSRWKPDFLTFPTYKWALGPYGLAFLYAAPHRQDGRPLEENVGNTPPPKGARRYDRGELRDPVALPMAAAGLELIAQWGVAAISDRLAHLTEHLARGCERLGLEVPACALRVPHVLGVRCPGGLPHDLIASLAARQVHASERAGALRLSPHVWADEGDVDRCLAVLGDLLTERRL</sequence>